<name>A0A8H8SBU7_9HELO</name>
<dbReference type="InterPro" id="IPR029058">
    <property type="entry name" value="AB_hydrolase_fold"/>
</dbReference>
<protein>
    <submittedName>
        <fullName evidence="1">Uncharacterized protein</fullName>
    </submittedName>
</protein>
<dbReference type="EMBL" id="QGMI01000005">
    <property type="protein sequence ID" value="TVY49795.1"/>
    <property type="molecule type" value="Genomic_DNA"/>
</dbReference>
<proteinExistence type="predicted"/>
<dbReference type="AlphaFoldDB" id="A0A8H8SBU7"/>
<evidence type="ECO:0000313" key="2">
    <source>
        <dbReference type="Proteomes" id="UP000443090"/>
    </source>
</evidence>
<dbReference type="Proteomes" id="UP000443090">
    <property type="component" value="Unassembled WGS sequence"/>
</dbReference>
<dbReference type="OrthoDB" id="408631at2759"/>
<dbReference type="Gene3D" id="3.40.50.1820">
    <property type="entry name" value="alpha/beta hydrolase"/>
    <property type="match status" value="1"/>
</dbReference>
<reference evidence="1 2" key="1">
    <citation type="submission" date="2018-05" db="EMBL/GenBank/DDBJ databases">
        <title>Genome sequencing and assembly of the regulated plant pathogen Lachnellula willkommii and related sister species for the development of diagnostic species identification markers.</title>
        <authorList>
            <person name="Giroux E."/>
            <person name="Bilodeau G."/>
        </authorList>
    </citation>
    <scope>NUCLEOTIDE SEQUENCE [LARGE SCALE GENOMIC DNA]</scope>
    <source>
        <strain evidence="1 2">CBS 160.35</strain>
    </source>
</reference>
<evidence type="ECO:0000313" key="1">
    <source>
        <dbReference type="EMBL" id="TVY49795.1"/>
    </source>
</evidence>
<organism evidence="1 2">
    <name type="scientific">Lachnellula occidentalis</name>
    <dbReference type="NCBI Taxonomy" id="215460"/>
    <lineage>
        <taxon>Eukaryota</taxon>
        <taxon>Fungi</taxon>
        <taxon>Dikarya</taxon>
        <taxon>Ascomycota</taxon>
        <taxon>Pezizomycotina</taxon>
        <taxon>Leotiomycetes</taxon>
        <taxon>Helotiales</taxon>
        <taxon>Lachnaceae</taxon>
        <taxon>Lachnellula</taxon>
    </lineage>
</organism>
<accession>A0A8H8SBU7</accession>
<keyword evidence="2" id="KW-1185">Reference proteome</keyword>
<sequence length="253" mass="27800">MAGGGVNNGLFQRVFLESGAATGLTPIPKSDYAPRQQQYNSIVEKSGELSLRIPTFANFTDDKSILGFTGSFLSYTPVPTLQALLDLFSPSDYADTGPPGSGHLWSRVVDVDNYVQSFCPVFTAANQIAAKDRWDALHSGSKVPAFYGVSQGADLPFLYSPQPLQGTRVDVKLGYAFQSYVISFVNHGDPNFNRMPGGPPAWQWSKYSTQNPAEIVFSQHEEDTSQPMIFMEADPTDHVKCAYVEAHNVDFLR</sequence>
<dbReference type="SUPFAM" id="SSF53474">
    <property type="entry name" value="alpha/beta-Hydrolases"/>
    <property type="match status" value="1"/>
</dbReference>
<comment type="caution">
    <text evidence="1">The sequence shown here is derived from an EMBL/GenBank/DDBJ whole genome shotgun (WGS) entry which is preliminary data.</text>
</comment>
<gene>
    <name evidence="1" type="ORF">LOCC1_G000437</name>
</gene>